<keyword evidence="18" id="KW-1185">Reference proteome</keyword>
<dbReference type="InterPro" id="IPR036097">
    <property type="entry name" value="HisK_dim/P_sf"/>
</dbReference>
<evidence type="ECO:0000256" key="3">
    <source>
        <dbReference type="ARBA" id="ARBA00012438"/>
    </source>
</evidence>
<feature type="transmembrane region" description="Helical" evidence="14">
    <location>
        <begin position="172"/>
        <end position="195"/>
    </location>
</feature>
<dbReference type="InterPro" id="IPR003661">
    <property type="entry name" value="HisK_dim/P_dom"/>
</dbReference>
<feature type="domain" description="HAMP" evidence="16">
    <location>
        <begin position="196"/>
        <end position="248"/>
    </location>
</feature>
<gene>
    <name evidence="17" type="ORF">ACFPM4_19785</name>
</gene>
<evidence type="ECO:0000256" key="10">
    <source>
        <dbReference type="ARBA" id="ARBA00022840"/>
    </source>
</evidence>
<evidence type="ECO:0000256" key="7">
    <source>
        <dbReference type="ARBA" id="ARBA00022692"/>
    </source>
</evidence>
<dbReference type="SMART" id="SM00387">
    <property type="entry name" value="HATPase_c"/>
    <property type="match status" value="1"/>
</dbReference>
<dbReference type="GO" id="GO:0016301">
    <property type="term" value="F:kinase activity"/>
    <property type="evidence" value="ECO:0007669"/>
    <property type="project" value="UniProtKB-KW"/>
</dbReference>
<organism evidence="17 18">
    <name type="scientific">Lederbergia graminis</name>
    <dbReference type="NCBI Taxonomy" id="735518"/>
    <lineage>
        <taxon>Bacteria</taxon>
        <taxon>Bacillati</taxon>
        <taxon>Bacillota</taxon>
        <taxon>Bacilli</taxon>
        <taxon>Bacillales</taxon>
        <taxon>Bacillaceae</taxon>
        <taxon>Lederbergia</taxon>
    </lineage>
</organism>
<dbReference type="InterPro" id="IPR036890">
    <property type="entry name" value="HATPase_C_sf"/>
</dbReference>
<dbReference type="InterPro" id="IPR003594">
    <property type="entry name" value="HATPase_dom"/>
</dbReference>
<keyword evidence="6" id="KW-0808">Transferase</keyword>
<dbReference type="Pfam" id="PF00512">
    <property type="entry name" value="HisKA"/>
    <property type="match status" value="1"/>
</dbReference>
<dbReference type="InterPro" id="IPR005467">
    <property type="entry name" value="His_kinase_dom"/>
</dbReference>
<dbReference type="EMBL" id="JBHSMC010000044">
    <property type="protein sequence ID" value="MFC5466970.1"/>
    <property type="molecule type" value="Genomic_DNA"/>
</dbReference>
<reference evidence="18" key="1">
    <citation type="journal article" date="2019" name="Int. J. Syst. Evol. Microbiol.">
        <title>The Global Catalogue of Microorganisms (GCM) 10K type strain sequencing project: providing services to taxonomists for standard genome sequencing and annotation.</title>
        <authorList>
            <consortium name="The Broad Institute Genomics Platform"/>
            <consortium name="The Broad Institute Genome Sequencing Center for Infectious Disease"/>
            <person name="Wu L."/>
            <person name="Ma J."/>
        </authorList>
    </citation>
    <scope>NUCLEOTIDE SEQUENCE [LARGE SCALE GENOMIC DNA]</scope>
    <source>
        <strain evidence="18">CGMCC 1.12237</strain>
    </source>
</reference>
<accession>A0ABW0LM51</accession>
<evidence type="ECO:0000256" key="14">
    <source>
        <dbReference type="SAM" id="Phobius"/>
    </source>
</evidence>
<dbReference type="PROSITE" id="PS50885">
    <property type="entry name" value="HAMP"/>
    <property type="match status" value="1"/>
</dbReference>
<feature type="domain" description="Histidine kinase" evidence="15">
    <location>
        <begin position="256"/>
        <end position="467"/>
    </location>
</feature>
<keyword evidence="12" id="KW-0902">Two-component regulatory system</keyword>
<dbReference type="PANTHER" id="PTHR45528:SF1">
    <property type="entry name" value="SENSOR HISTIDINE KINASE CPXA"/>
    <property type="match status" value="1"/>
</dbReference>
<dbReference type="PANTHER" id="PTHR45528">
    <property type="entry name" value="SENSOR HISTIDINE KINASE CPXA"/>
    <property type="match status" value="1"/>
</dbReference>
<name>A0ABW0LM51_9BACI</name>
<comment type="subcellular location">
    <subcellularLocation>
        <location evidence="2">Cell membrane</location>
        <topology evidence="2">Multi-pass membrane protein</topology>
    </subcellularLocation>
</comment>
<keyword evidence="9 17" id="KW-0418">Kinase</keyword>
<evidence type="ECO:0000259" key="15">
    <source>
        <dbReference type="PROSITE" id="PS50109"/>
    </source>
</evidence>
<evidence type="ECO:0000256" key="12">
    <source>
        <dbReference type="ARBA" id="ARBA00023012"/>
    </source>
</evidence>
<dbReference type="InterPro" id="IPR050398">
    <property type="entry name" value="HssS/ArlS-like"/>
</dbReference>
<dbReference type="RefSeq" id="WP_382355682.1">
    <property type="nucleotide sequence ID" value="NZ_JBHSMC010000044.1"/>
</dbReference>
<keyword evidence="5" id="KW-0597">Phosphoprotein</keyword>
<dbReference type="PRINTS" id="PR00344">
    <property type="entry name" value="BCTRLSENSOR"/>
</dbReference>
<keyword evidence="4" id="KW-1003">Cell membrane</keyword>
<comment type="catalytic activity">
    <reaction evidence="1">
        <text>ATP + protein L-histidine = ADP + protein N-phospho-L-histidine.</text>
        <dbReference type="EC" id="2.7.13.3"/>
    </reaction>
</comment>
<evidence type="ECO:0000256" key="5">
    <source>
        <dbReference type="ARBA" id="ARBA00022553"/>
    </source>
</evidence>
<evidence type="ECO:0000256" key="9">
    <source>
        <dbReference type="ARBA" id="ARBA00022777"/>
    </source>
</evidence>
<protein>
    <recommendedName>
        <fullName evidence="3">histidine kinase</fullName>
        <ecNumber evidence="3">2.7.13.3</ecNumber>
    </recommendedName>
</protein>
<dbReference type="SMART" id="SM00304">
    <property type="entry name" value="HAMP"/>
    <property type="match status" value="1"/>
</dbReference>
<dbReference type="CDD" id="cd06225">
    <property type="entry name" value="HAMP"/>
    <property type="match status" value="1"/>
</dbReference>
<evidence type="ECO:0000313" key="18">
    <source>
        <dbReference type="Proteomes" id="UP001596147"/>
    </source>
</evidence>
<comment type="caution">
    <text evidence="17">The sequence shown here is derived from an EMBL/GenBank/DDBJ whole genome shotgun (WGS) entry which is preliminary data.</text>
</comment>
<evidence type="ECO:0000256" key="1">
    <source>
        <dbReference type="ARBA" id="ARBA00000085"/>
    </source>
</evidence>
<evidence type="ECO:0000259" key="16">
    <source>
        <dbReference type="PROSITE" id="PS50885"/>
    </source>
</evidence>
<dbReference type="InterPro" id="IPR004358">
    <property type="entry name" value="Sig_transdc_His_kin-like_C"/>
</dbReference>
<dbReference type="Proteomes" id="UP001596147">
    <property type="component" value="Unassembled WGS sequence"/>
</dbReference>
<dbReference type="SUPFAM" id="SSF47384">
    <property type="entry name" value="Homodimeric domain of signal transducing histidine kinase"/>
    <property type="match status" value="1"/>
</dbReference>
<proteinExistence type="predicted"/>
<evidence type="ECO:0000256" key="11">
    <source>
        <dbReference type="ARBA" id="ARBA00022989"/>
    </source>
</evidence>
<dbReference type="PROSITE" id="PS50109">
    <property type="entry name" value="HIS_KIN"/>
    <property type="match status" value="1"/>
</dbReference>
<evidence type="ECO:0000256" key="4">
    <source>
        <dbReference type="ARBA" id="ARBA00022475"/>
    </source>
</evidence>
<evidence type="ECO:0000256" key="13">
    <source>
        <dbReference type="ARBA" id="ARBA00023136"/>
    </source>
</evidence>
<keyword evidence="13 14" id="KW-0472">Membrane</keyword>
<keyword evidence="8" id="KW-0547">Nucleotide-binding</keyword>
<evidence type="ECO:0000256" key="6">
    <source>
        <dbReference type="ARBA" id="ARBA00022679"/>
    </source>
</evidence>
<dbReference type="EC" id="2.7.13.3" evidence="3"/>
<dbReference type="Gene3D" id="1.10.287.130">
    <property type="match status" value="1"/>
</dbReference>
<evidence type="ECO:0000313" key="17">
    <source>
        <dbReference type="EMBL" id="MFC5466970.1"/>
    </source>
</evidence>
<evidence type="ECO:0000256" key="8">
    <source>
        <dbReference type="ARBA" id="ARBA00022741"/>
    </source>
</evidence>
<dbReference type="CDD" id="cd00075">
    <property type="entry name" value="HATPase"/>
    <property type="match status" value="1"/>
</dbReference>
<dbReference type="CDD" id="cd00082">
    <property type="entry name" value="HisKA"/>
    <property type="match status" value="1"/>
</dbReference>
<keyword evidence="11 14" id="KW-1133">Transmembrane helix</keyword>
<feature type="transmembrane region" description="Helical" evidence="14">
    <location>
        <begin position="20"/>
        <end position="42"/>
    </location>
</feature>
<dbReference type="Gene3D" id="3.30.565.10">
    <property type="entry name" value="Histidine kinase-like ATPase, C-terminal domain"/>
    <property type="match status" value="1"/>
</dbReference>
<dbReference type="Pfam" id="PF02518">
    <property type="entry name" value="HATPase_c"/>
    <property type="match status" value="1"/>
</dbReference>
<dbReference type="SUPFAM" id="SSF158472">
    <property type="entry name" value="HAMP domain-like"/>
    <property type="match status" value="1"/>
</dbReference>
<dbReference type="SMART" id="SM00388">
    <property type="entry name" value="HisKA"/>
    <property type="match status" value="1"/>
</dbReference>
<keyword evidence="7 14" id="KW-0812">Transmembrane</keyword>
<sequence>MGETMTKEVGIKKRLFLQQFMIITLTVAMLEGVFFVSIYQYYYKNTEEIITSYAKNAANFATRFMDLSPFNLQYSMPKMIQEFKMSQAEMQIVSPSGEVLMSSSGFSPHGTIDQLELVKATLETPSTWVGENPDTGERILAAAVPLEFEDEPTIYFRFVISLEKIDEFVKRLIIIALCIGVGIVTIVLILSYAIAKRITTPLTHITNAAKQFSNGNFDMNIEENYIGELGTLAKSFNEMSHSLQQHETMKNRFISSVSHELRTPLTSIKGWSETLLSGNLQDKQETETGLRIITNETDRLIKMVEELLDFSRLNNETMKIEKMDFNFHELVDEVVKQFDKQLKKKQVHILVDVSDEVSLHADRNRIKQLLINLIDNALNYSGEDSVIEIKGYIQNQSFIGEINDNGCGIKEEDLKNIHKPFYKANENTTGTGLGLAICQQIINLHNGQLIIKSEVGVGTKAAFMLPV</sequence>
<dbReference type="SUPFAM" id="SSF55874">
    <property type="entry name" value="ATPase domain of HSP90 chaperone/DNA topoisomerase II/histidine kinase"/>
    <property type="match status" value="1"/>
</dbReference>
<keyword evidence="10" id="KW-0067">ATP-binding</keyword>
<dbReference type="Gene3D" id="6.10.340.10">
    <property type="match status" value="1"/>
</dbReference>
<evidence type="ECO:0000256" key="2">
    <source>
        <dbReference type="ARBA" id="ARBA00004651"/>
    </source>
</evidence>
<dbReference type="Pfam" id="PF00672">
    <property type="entry name" value="HAMP"/>
    <property type="match status" value="1"/>
</dbReference>
<dbReference type="InterPro" id="IPR003660">
    <property type="entry name" value="HAMP_dom"/>
</dbReference>